<evidence type="ECO:0000256" key="2">
    <source>
        <dbReference type="SAM" id="Coils"/>
    </source>
</evidence>
<reference evidence="3 4" key="1">
    <citation type="submission" date="2023-11" db="EMBL/GenBank/DDBJ databases">
        <title>Dfirmibasis_genome.</title>
        <authorList>
            <person name="Edelbroek B."/>
            <person name="Kjellin J."/>
            <person name="Jerlstrom-Hultqvist J."/>
            <person name="Soderbom F."/>
        </authorList>
    </citation>
    <scope>NUCLEOTIDE SEQUENCE [LARGE SCALE GENOMIC DNA]</scope>
    <source>
        <strain evidence="3 4">TNS-C-14</strain>
    </source>
</reference>
<evidence type="ECO:0000313" key="3">
    <source>
        <dbReference type="EMBL" id="KAK5581613.1"/>
    </source>
</evidence>
<organism evidence="3 4">
    <name type="scientific">Dictyostelium firmibasis</name>
    <dbReference type="NCBI Taxonomy" id="79012"/>
    <lineage>
        <taxon>Eukaryota</taxon>
        <taxon>Amoebozoa</taxon>
        <taxon>Evosea</taxon>
        <taxon>Eumycetozoa</taxon>
        <taxon>Dictyostelia</taxon>
        <taxon>Dictyosteliales</taxon>
        <taxon>Dictyosteliaceae</taxon>
        <taxon>Dictyostelium</taxon>
    </lineage>
</organism>
<name>A0AAN7UH19_9MYCE</name>
<gene>
    <name evidence="3" type="ORF">RB653_001650</name>
</gene>
<accession>A0AAN7UH19</accession>
<dbReference type="InterPro" id="IPR051251">
    <property type="entry name" value="STK_FNIP-Repeat"/>
</dbReference>
<dbReference type="EMBL" id="JAVFKY010000002">
    <property type="protein sequence ID" value="KAK5581613.1"/>
    <property type="molecule type" value="Genomic_DNA"/>
</dbReference>
<proteinExistence type="predicted"/>
<dbReference type="Pfam" id="PF05725">
    <property type="entry name" value="FNIP"/>
    <property type="match status" value="3"/>
</dbReference>
<dbReference type="Proteomes" id="UP001344447">
    <property type="component" value="Unassembled WGS sequence"/>
</dbReference>
<feature type="coiled-coil region" evidence="2">
    <location>
        <begin position="151"/>
        <end position="180"/>
    </location>
</feature>
<keyword evidence="2" id="KW-0175">Coiled coil</keyword>
<protein>
    <recommendedName>
        <fullName evidence="5">FNIP repeat-containing protein</fullName>
    </recommendedName>
</protein>
<evidence type="ECO:0008006" key="5">
    <source>
        <dbReference type="Google" id="ProtNLM"/>
    </source>
</evidence>
<dbReference type="AlphaFoldDB" id="A0AAN7UH19"/>
<sequence length="468" mass="53949">MNSKNSADLSNDLFYKVWNNIVIFRNIFRYVRIYKKNEKVEFKSRKELLEYTEREFINSLVYSSRESLEIGDLPINYELKEVELTQWTHSGLHGSIIPFGVEILKFPWSGNNRVLPRTQISTFPSSLKNIDGIFLGINIFNKVTTVTKPKKNKQKIQKEKEEVEKVEIEEEEEEEEEEEKYFTIPPNIENVFLNYSTNISGVDNGEGYVVLSKGLKEIAFDCYWYNQNVILRKGDFPDGVTTIGMYGYQLKNIINKDILPSSIRDLSISYGVSKYYDDTKTLNSQPGTFDVLPSNIEILNINSYCKIDKSSLLYKCNSIKNLKIYFSESESKIYPGSLPPNLTHLSIESYKHPIKVGIIPFGVKSLSLEIFPDSVSGFNSDVIEIGAIPSSVESLSLNDFINQPELFPPSLTHLTYTKYYYEDDDEVPHDILLSFFSLLPKSITFLKLNKTFKHKNLKFPPTIKKIEF</sequence>
<evidence type="ECO:0000313" key="4">
    <source>
        <dbReference type="Proteomes" id="UP001344447"/>
    </source>
</evidence>
<dbReference type="PANTHER" id="PTHR32134">
    <property type="entry name" value="FNIP REPEAT-CONTAINING PROTEIN"/>
    <property type="match status" value="1"/>
</dbReference>
<comment type="caution">
    <text evidence="3">The sequence shown here is derived from an EMBL/GenBank/DDBJ whole genome shotgun (WGS) entry which is preliminary data.</text>
</comment>
<dbReference type="InterPro" id="IPR008615">
    <property type="entry name" value="FNIP"/>
</dbReference>
<dbReference type="PANTHER" id="PTHR32134:SF169">
    <property type="entry name" value="FNIP REPEAT-CONTAINING PROTEIN-RELATED"/>
    <property type="match status" value="1"/>
</dbReference>
<keyword evidence="4" id="KW-1185">Reference proteome</keyword>
<evidence type="ECO:0000256" key="1">
    <source>
        <dbReference type="ARBA" id="ARBA00022737"/>
    </source>
</evidence>
<keyword evidence="1" id="KW-0677">Repeat</keyword>